<feature type="compositionally biased region" description="Acidic residues" evidence="1">
    <location>
        <begin position="182"/>
        <end position="192"/>
    </location>
</feature>
<protein>
    <recommendedName>
        <fullName evidence="4">Transcription elongation factor A protein-like 3</fullName>
    </recommendedName>
</protein>
<dbReference type="Ensembl" id="ENSCJAT00000140047.1">
    <property type="protein sequence ID" value="ENSCJAP00000086894.1"/>
    <property type="gene ID" value="ENSCJAG00000080214.1"/>
</dbReference>
<feature type="compositionally biased region" description="Basic and acidic residues" evidence="1">
    <location>
        <begin position="230"/>
        <end position="240"/>
    </location>
</feature>
<organism evidence="2 3">
    <name type="scientific">Callithrix jacchus</name>
    <name type="common">White-tufted-ear marmoset</name>
    <name type="synonym">Simia Jacchus</name>
    <dbReference type="NCBI Taxonomy" id="9483"/>
    <lineage>
        <taxon>Eukaryota</taxon>
        <taxon>Metazoa</taxon>
        <taxon>Chordata</taxon>
        <taxon>Craniata</taxon>
        <taxon>Vertebrata</taxon>
        <taxon>Euteleostomi</taxon>
        <taxon>Mammalia</taxon>
        <taxon>Eutheria</taxon>
        <taxon>Euarchontoglires</taxon>
        <taxon>Primates</taxon>
        <taxon>Haplorrhini</taxon>
        <taxon>Platyrrhini</taxon>
        <taxon>Cebidae</taxon>
        <taxon>Callitrichinae</taxon>
        <taxon>Callithrix</taxon>
        <taxon>Callithrix</taxon>
    </lineage>
</organism>
<feature type="region of interest" description="Disordered" evidence="1">
    <location>
        <begin position="14"/>
        <end position="33"/>
    </location>
</feature>
<accession>A0A8I3WDY5</accession>
<dbReference type="InterPro" id="IPR021156">
    <property type="entry name" value="TF_A-like/BEX"/>
</dbReference>
<feature type="compositionally biased region" description="Low complexity" evidence="1">
    <location>
        <begin position="134"/>
        <end position="147"/>
    </location>
</feature>
<evidence type="ECO:0008006" key="4">
    <source>
        <dbReference type="Google" id="ProtNLM"/>
    </source>
</evidence>
<evidence type="ECO:0000313" key="3">
    <source>
        <dbReference type="Proteomes" id="UP000008225"/>
    </source>
</evidence>
<name>A0A8I3WDY5_CALJA</name>
<reference evidence="2 3" key="1">
    <citation type="submission" date="2009-03" db="EMBL/GenBank/DDBJ databases">
        <authorList>
            <person name="Warren W."/>
            <person name="Ye L."/>
            <person name="Minx P."/>
            <person name="Worley K."/>
            <person name="Gibbs R."/>
            <person name="Wilson R.K."/>
        </authorList>
    </citation>
    <scope>NUCLEOTIDE SEQUENCE [LARGE SCALE GENOMIC DNA]</scope>
</reference>
<reference evidence="2" key="3">
    <citation type="submission" date="2025-09" db="UniProtKB">
        <authorList>
            <consortium name="Ensembl"/>
        </authorList>
    </citation>
    <scope>IDENTIFICATION</scope>
</reference>
<feature type="compositionally biased region" description="Acidic residues" evidence="1">
    <location>
        <begin position="211"/>
        <end position="220"/>
    </location>
</feature>
<feature type="region of interest" description="Disordered" evidence="1">
    <location>
        <begin position="133"/>
        <end position="356"/>
    </location>
</feature>
<dbReference type="GeneTree" id="ENSGT00950000183164"/>
<reference evidence="2" key="2">
    <citation type="submission" date="2025-08" db="UniProtKB">
        <authorList>
            <consortium name="Ensembl"/>
        </authorList>
    </citation>
    <scope>IDENTIFICATION</scope>
</reference>
<dbReference type="Proteomes" id="UP000008225">
    <property type="component" value="Chromosome X"/>
</dbReference>
<feature type="compositionally biased region" description="Basic and acidic residues" evidence="1">
    <location>
        <begin position="271"/>
        <end position="301"/>
    </location>
</feature>
<keyword evidence="3" id="KW-1185">Reference proteome</keyword>
<evidence type="ECO:0000313" key="2">
    <source>
        <dbReference type="Ensembl" id="ENSCJAP00000086894.1"/>
    </source>
</evidence>
<proteinExistence type="predicted"/>
<feature type="compositionally biased region" description="Basic and acidic residues" evidence="1">
    <location>
        <begin position="193"/>
        <end position="210"/>
    </location>
</feature>
<sequence length="356" mass="39560">MLWDAPGLSVCCSQRSVRPEKEEQPVQNPHRSVKAGWGAGVGCMDRGPQGLRVWRARLWPSWGPCPSPHPHEQAPYQAEPVQRRQGLPGNGWLTCVGGVAGYMVGRRPSWRPSQVSGTLTTGEMQVISRPAFRPTPSVSHVSSLSPLPSTPTPQDRKRRNLSMEKPYNKNEGNLENEGKPEDEVEPDDEEKPDVEGKTECEGKREDKGEPGDEGQLEDEGSQEKQGQSEGEGKPQGEDKPASQAKPESQPRAAEKRPAEDYVPRKAKRKTDRGTDDSPKDSQEDIQGRRLSSEEMMRECGDVSRAQAELRKKQKMGGFHWMQRDVQDSFAPRGQRGVRGMRGGGRGQRGLHDISYL</sequence>
<feature type="compositionally biased region" description="Basic and acidic residues" evidence="1">
    <location>
        <begin position="252"/>
        <end position="263"/>
    </location>
</feature>
<dbReference type="Pfam" id="PF04538">
    <property type="entry name" value="BEX"/>
    <property type="match status" value="1"/>
</dbReference>
<dbReference type="AlphaFoldDB" id="A0A8I3WDY5"/>
<evidence type="ECO:0000256" key="1">
    <source>
        <dbReference type="SAM" id="MobiDB-lite"/>
    </source>
</evidence>